<name>A0A7J0DAF0_9ERIC</name>
<evidence type="ECO:0000313" key="3">
    <source>
        <dbReference type="Proteomes" id="UP000585474"/>
    </source>
</evidence>
<organism evidence="2 3">
    <name type="scientific">Actinidia rufa</name>
    <dbReference type="NCBI Taxonomy" id="165716"/>
    <lineage>
        <taxon>Eukaryota</taxon>
        <taxon>Viridiplantae</taxon>
        <taxon>Streptophyta</taxon>
        <taxon>Embryophyta</taxon>
        <taxon>Tracheophyta</taxon>
        <taxon>Spermatophyta</taxon>
        <taxon>Magnoliopsida</taxon>
        <taxon>eudicotyledons</taxon>
        <taxon>Gunneridae</taxon>
        <taxon>Pentapetalae</taxon>
        <taxon>asterids</taxon>
        <taxon>Ericales</taxon>
        <taxon>Actinidiaceae</taxon>
        <taxon>Actinidia</taxon>
    </lineage>
</organism>
<dbReference type="Proteomes" id="UP000585474">
    <property type="component" value="Unassembled WGS sequence"/>
</dbReference>
<protein>
    <submittedName>
        <fullName evidence="2">Uncharacterized protein</fullName>
    </submittedName>
</protein>
<sequence>MVAYLDKMKAISMKIKDFKFCQILRVENKKADALTNLASAFDFISDRRVLLEFLPNPSIDVANIGQLDFVFRHDGFNIDQIDFASSTEHCIREIILGLDHWLERQFTKSTFGLIWNKMQWRSLESATSVKGLLRSVIPIRIGIPSFRMMNFNKENNKAKLRLNLDLLTERKECAEVRLVAYKHQVTKYYNKRVKHRSFLPGDMVLRKVILSTKELNAGKLDLTWEGSYRVVKVSRLGTYWKEDIRGGHYLAPGMLNT</sequence>
<gene>
    <name evidence="2" type="ORF">Acr_00g0014380</name>
</gene>
<evidence type="ECO:0000256" key="1">
    <source>
        <dbReference type="SAM" id="Coils"/>
    </source>
</evidence>
<comment type="caution">
    <text evidence="2">The sequence shown here is derived from an EMBL/GenBank/DDBJ whole genome shotgun (WGS) entry which is preliminary data.</text>
</comment>
<dbReference type="EMBL" id="BJWL01000131">
    <property type="protein sequence ID" value="GFS30826.1"/>
    <property type="molecule type" value="Genomic_DNA"/>
</dbReference>
<dbReference type="AlphaFoldDB" id="A0A7J0DAF0"/>
<reference evidence="3" key="1">
    <citation type="submission" date="2019-07" db="EMBL/GenBank/DDBJ databases">
        <title>De Novo Assembly of kiwifruit Actinidia rufa.</title>
        <authorList>
            <person name="Sugita-Konishi S."/>
            <person name="Sato K."/>
            <person name="Mori E."/>
            <person name="Abe Y."/>
            <person name="Kisaki G."/>
            <person name="Hamano K."/>
            <person name="Suezawa K."/>
            <person name="Otani M."/>
            <person name="Fukuda T."/>
            <person name="Manabe T."/>
            <person name="Gomi K."/>
            <person name="Tabuchi M."/>
            <person name="Akimitsu K."/>
            <person name="Kataoka I."/>
        </authorList>
    </citation>
    <scope>NUCLEOTIDE SEQUENCE [LARGE SCALE GENOMIC DNA]</scope>
    <source>
        <strain evidence="3">cv. Fuchu</strain>
    </source>
</reference>
<proteinExistence type="predicted"/>
<keyword evidence="1" id="KW-0175">Coiled coil</keyword>
<feature type="coiled-coil region" evidence="1">
    <location>
        <begin position="157"/>
        <end position="184"/>
    </location>
</feature>
<evidence type="ECO:0000313" key="2">
    <source>
        <dbReference type="EMBL" id="GFS30826.1"/>
    </source>
</evidence>
<dbReference type="PANTHER" id="PTHR48475:SF2">
    <property type="entry name" value="RIBONUCLEASE H"/>
    <property type="match status" value="1"/>
</dbReference>
<keyword evidence="3" id="KW-1185">Reference proteome</keyword>
<accession>A0A7J0DAF0</accession>
<dbReference type="PANTHER" id="PTHR48475">
    <property type="entry name" value="RIBONUCLEASE H"/>
    <property type="match status" value="1"/>
</dbReference>